<comment type="caution">
    <text evidence="2">The sequence shown here is derived from an EMBL/GenBank/DDBJ whole genome shotgun (WGS) entry which is preliminary data.</text>
</comment>
<evidence type="ECO:0000256" key="1">
    <source>
        <dbReference type="SAM" id="Phobius"/>
    </source>
</evidence>
<keyword evidence="1" id="KW-1133">Transmembrane helix</keyword>
<dbReference type="Gene3D" id="1.10.1760.20">
    <property type="match status" value="1"/>
</dbReference>
<accession>A0A4R2L4F6</accession>
<dbReference type="InterPro" id="IPR024529">
    <property type="entry name" value="ECF_trnsprt_substrate-spec"/>
</dbReference>
<evidence type="ECO:0000313" key="3">
    <source>
        <dbReference type="Proteomes" id="UP000294919"/>
    </source>
</evidence>
<sequence length="177" mass="18966">MDQRLKTKNLILSGLLLAMGILLPMFFHSAGMMGKVFLPMHIPVLIGGFILSPYLAFALGVLTPLISGGITGMPVMFPMAVIMAFELGTYGLIASLATRKMKLPVMPTLIICMGAGRIIAGVVVFFFAQFFGLKMNPILFIKGGIVTGLPGIGVQLIIIPAVIYGLKGIIRNEWIEG</sequence>
<dbReference type="AlphaFoldDB" id="A0A4R2L4F6"/>
<gene>
    <name evidence="2" type="ORF">EV214_106135</name>
</gene>
<protein>
    <submittedName>
        <fullName evidence="2">Uncharacterized protein DUF3816</fullName>
    </submittedName>
</protein>
<proteinExistence type="predicted"/>
<keyword evidence="1" id="KW-0472">Membrane</keyword>
<dbReference type="Proteomes" id="UP000294919">
    <property type="component" value="Unassembled WGS sequence"/>
</dbReference>
<keyword evidence="3" id="KW-1185">Reference proteome</keyword>
<dbReference type="GO" id="GO:0022857">
    <property type="term" value="F:transmembrane transporter activity"/>
    <property type="evidence" value="ECO:0007669"/>
    <property type="project" value="InterPro"/>
</dbReference>
<feature type="transmembrane region" description="Helical" evidence="1">
    <location>
        <begin position="12"/>
        <end position="30"/>
    </location>
</feature>
<name>A0A4R2L4F6_9FIRM</name>
<dbReference type="OrthoDB" id="9815422at2"/>
<feature type="transmembrane region" description="Helical" evidence="1">
    <location>
        <begin position="75"/>
        <end position="97"/>
    </location>
</feature>
<organism evidence="2 3">
    <name type="scientific">Marinisporobacter balticus</name>
    <dbReference type="NCBI Taxonomy" id="2018667"/>
    <lineage>
        <taxon>Bacteria</taxon>
        <taxon>Bacillati</taxon>
        <taxon>Bacillota</taxon>
        <taxon>Clostridia</taxon>
        <taxon>Peptostreptococcales</taxon>
        <taxon>Thermotaleaceae</taxon>
        <taxon>Marinisporobacter</taxon>
    </lineage>
</organism>
<feature type="transmembrane region" description="Helical" evidence="1">
    <location>
        <begin position="138"/>
        <end position="166"/>
    </location>
</feature>
<feature type="transmembrane region" description="Helical" evidence="1">
    <location>
        <begin position="109"/>
        <end position="132"/>
    </location>
</feature>
<keyword evidence="1" id="KW-0812">Transmembrane</keyword>
<reference evidence="2 3" key="1">
    <citation type="submission" date="2019-03" db="EMBL/GenBank/DDBJ databases">
        <title>Genomic Encyclopedia of Type Strains, Phase IV (KMG-IV): sequencing the most valuable type-strain genomes for metagenomic binning, comparative biology and taxonomic classification.</title>
        <authorList>
            <person name="Goeker M."/>
        </authorList>
    </citation>
    <scope>NUCLEOTIDE SEQUENCE [LARGE SCALE GENOMIC DNA]</scope>
    <source>
        <strain evidence="2 3">DSM 102940</strain>
    </source>
</reference>
<dbReference type="EMBL" id="SLWV01000006">
    <property type="protein sequence ID" value="TCO77488.1"/>
    <property type="molecule type" value="Genomic_DNA"/>
</dbReference>
<evidence type="ECO:0000313" key="2">
    <source>
        <dbReference type="EMBL" id="TCO77488.1"/>
    </source>
</evidence>
<dbReference type="RefSeq" id="WP_132244051.1">
    <property type="nucleotide sequence ID" value="NZ_SLWV01000006.1"/>
</dbReference>
<feature type="transmembrane region" description="Helical" evidence="1">
    <location>
        <begin position="42"/>
        <end position="63"/>
    </location>
</feature>
<dbReference type="Pfam" id="PF12822">
    <property type="entry name" value="ECF_trnsprt"/>
    <property type="match status" value="1"/>
</dbReference>